<dbReference type="GO" id="GO:0008270">
    <property type="term" value="F:zinc ion binding"/>
    <property type="evidence" value="ECO:0007669"/>
    <property type="project" value="UniProtKB-KW"/>
</dbReference>
<proteinExistence type="predicted"/>
<feature type="non-terminal residue" evidence="6">
    <location>
        <position position="1"/>
    </location>
</feature>
<evidence type="ECO:0000313" key="7">
    <source>
        <dbReference type="Proteomes" id="UP000475037"/>
    </source>
</evidence>
<dbReference type="CDD" id="cd13733">
    <property type="entry name" value="SPRY_PRY_C-I_1"/>
    <property type="match status" value="1"/>
</dbReference>
<keyword evidence="1 3" id="KW-0479">Metal-binding</keyword>
<reference evidence="6 7" key="1">
    <citation type="submission" date="2019-11" db="EMBL/GenBank/DDBJ databases">
        <authorList>
            <person name="Yang C."/>
            <person name="Li F."/>
        </authorList>
    </citation>
    <scope>NUCLEOTIDE SEQUENCE [LARGE SCALE GENOMIC DNA]</scope>
    <source>
        <strain evidence="6">KB4526</strain>
        <tissue evidence="6">Muscle</tissue>
    </source>
</reference>
<evidence type="ECO:0000256" key="1">
    <source>
        <dbReference type="ARBA" id="ARBA00022771"/>
    </source>
</evidence>
<keyword evidence="7" id="KW-1185">Reference proteome</keyword>
<dbReference type="FunFam" id="2.60.120.920:FF:000004">
    <property type="entry name" value="Butyrophilin subfamily 1 member A1"/>
    <property type="match status" value="1"/>
</dbReference>
<evidence type="ECO:0000313" key="6">
    <source>
        <dbReference type="EMBL" id="KAF0886380.1"/>
    </source>
</evidence>
<feature type="non-terminal residue" evidence="6">
    <location>
        <position position="441"/>
    </location>
</feature>
<dbReference type="SMART" id="SM00449">
    <property type="entry name" value="SPRY"/>
    <property type="match status" value="1"/>
</dbReference>
<evidence type="ECO:0000256" key="2">
    <source>
        <dbReference type="ARBA" id="ARBA00022833"/>
    </source>
</evidence>
<dbReference type="GO" id="GO:0016874">
    <property type="term" value="F:ligase activity"/>
    <property type="evidence" value="ECO:0007669"/>
    <property type="project" value="UniProtKB-KW"/>
</dbReference>
<dbReference type="Pfam" id="PF13765">
    <property type="entry name" value="PRY"/>
    <property type="match status" value="1"/>
</dbReference>
<dbReference type="InterPro" id="IPR013320">
    <property type="entry name" value="ConA-like_dom_sf"/>
</dbReference>
<evidence type="ECO:0000256" key="3">
    <source>
        <dbReference type="PROSITE-ProRule" id="PRU00024"/>
    </source>
</evidence>
<accession>A0A6G1BEN1</accession>
<dbReference type="Gene3D" id="2.60.120.920">
    <property type="match status" value="1"/>
</dbReference>
<dbReference type="InterPro" id="IPR003877">
    <property type="entry name" value="SPRY_dom"/>
</dbReference>
<dbReference type="InterPro" id="IPR000315">
    <property type="entry name" value="Znf_B-box"/>
</dbReference>
<dbReference type="SMART" id="SM00336">
    <property type="entry name" value="BBOX"/>
    <property type="match status" value="1"/>
</dbReference>
<dbReference type="InterPro" id="IPR003879">
    <property type="entry name" value="Butyrophylin_SPRY"/>
</dbReference>
<dbReference type="Gene3D" id="3.30.160.60">
    <property type="entry name" value="Classic Zinc Finger"/>
    <property type="match status" value="1"/>
</dbReference>
<dbReference type="Pfam" id="PF00622">
    <property type="entry name" value="SPRY"/>
    <property type="match status" value="1"/>
</dbReference>
<dbReference type="PROSITE" id="PS50188">
    <property type="entry name" value="B302_SPRY"/>
    <property type="match status" value="1"/>
</dbReference>
<evidence type="ECO:0000259" key="4">
    <source>
        <dbReference type="PROSITE" id="PS50119"/>
    </source>
</evidence>
<keyword evidence="2" id="KW-0862">Zinc</keyword>
<dbReference type="EMBL" id="VOAJ01000874">
    <property type="protein sequence ID" value="KAF0886380.1"/>
    <property type="molecule type" value="Genomic_DNA"/>
</dbReference>
<name>A0A6G1BEN1_CROCR</name>
<keyword evidence="1 3" id="KW-0863">Zinc-finger</keyword>
<gene>
    <name evidence="6" type="primary">Triml2</name>
    <name evidence="6" type="ORF">FOF47_R01007</name>
</gene>
<evidence type="ECO:0000259" key="5">
    <source>
        <dbReference type="PROSITE" id="PS50188"/>
    </source>
</evidence>
<dbReference type="PRINTS" id="PR01407">
    <property type="entry name" value="BUTYPHLNCDUF"/>
</dbReference>
<dbReference type="InterPro" id="IPR050143">
    <property type="entry name" value="TRIM/RBCC"/>
</dbReference>
<comment type="caution">
    <text evidence="6">The sequence shown here is derived from an EMBL/GenBank/DDBJ whole genome shotgun (WGS) entry which is preliminary data.</text>
</comment>
<dbReference type="SUPFAM" id="SSF49899">
    <property type="entry name" value="Concanavalin A-like lectins/glucanases"/>
    <property type="match status" value="1"/>
</dbReference>
<dbReference type="InterPro" id="IPR006574">
    <property type="entry name" value="PRY"/>
</dbReference>
<organism evidence="6 7">
    <name type="scientific">Crocuta crocuta</name>
    <name type="common">Spotted hyena</name>
    <dbReference type="NCBI Taxonomy" id="9678"/>
    <lineage>
        <taxon>Eukaryota</taxon>
        <taxon>Metazoa</taxon>
        <taxon>Chordata</taxon>
        <taxon>Craniata</taxon>
        <taxon>Vertebrata</taxon>
        <taxon>Euteleostomi</taxon>
        <taxon>Mammalia</taxon>
        <taxon>Eutheria</taxon>
        <taxon>Laurasiatheria</taxon>
        <taxon>Carnivora</taxon>
        <taxon>Feliformia</taxon>
        <taxon>Hyaenidae</taxon>
        <taxon>Crocuta</taxon>
    </lineage>
</organism>
<sequence>MSKRLSSQLRRKFPEEVYCEKHVEVVRLFCVDDQVLLCGQCVRSQEHENHLVCGVPEAADNLFQEILNTLKEKLEVAKSILADERERMVMIQGEEQDFKEMIESEYRIRFRLMVEEEMNFRHLQECISSPNLREERLNQLLAFATELKGQSQETLQRLNDLGKENMNKLKESEIRLLEQICSLQKMTAELENKCGKYTLMVLQITGCPFFNRSEPLLLQCLECAQITDLSLCQVTGMSRMLRVLQRAVTLDPKTAHPCLVLSEDLRSVRLRNAQQDVPGTPGRFVFSATVLGVESFTSGRHYWEVDVAKATKWQLGVSEVSASRHGALPTNSGNKVLLMGSLMGTSYTFWAFPPLKRVSLKGEQMHKVGVFLDREYGQISFYDVTNRSLIYNFSSLTFRGAVRPIFSLCIPSGVTNSDSLSLCLPPVSSCDVTVSPQSSSA</sequence>
<keyword evidence="6" id="KW-0436">Ligase</keyword>
<dbReference type="PROSITE" id="PS50119">
    <property type="entry name" value="ZF_BBOX"/>
    <property type="match status" value="1"/>
</dbReference>
<dbReference type="Proteomes" id="UP000475037">
    <property type="component" value="Unassembled WGS sequence"/>
</dbReference>
<dbReference type="Pfam" id="PF00643">
    <property type="entry name" value="zf-B_box"/>
    <property type="match status" value="1"/>
</dbReference>
<dbReference type="InterPro" id="IPR043136">
    <property type="entry name" value="B30.2/SPRY_sf"/>
</dbReference>
<dbReference type="PANTHER" id="PTHR24103">
    <property type="entry name" value="E3 UBIQUITIN-PROTEIN LIGASE TRIM"/>
    <property type="match status" value="1"/>
</dbReference>
<dbReference type="SMART" id="SM00589">
    <property type="entry name" value="PRY"/>
    <property type="match status" value="1"/>
</dbReference>
<dbReference type="AlphaFoldDB" id="A0A6G1BEN1"/>
<feature type="domain" description="B30.2/SPRY" evidence="5">
    <location>
        <begin position="227"/>
        <end position="429"/>
    </location>
</feature>
<dbReference type="InterPro" id="IPR001870">
    <property type="entry name" value="B30.2/SPRY"/>
</dbReference>
<dbReference type="SUPFAM" id="SSF57845">
    <property type="entry name" value="B-box zinc-binding domain"/>
    <property type="match status" value="1"/>
</dbReference>
<feature type="domain" description="B box-type" evidence="4">
    <location>
        <begin position="14"/>
        <end position="55"/>
    </location>
</feature>
<protein>
    <submittedName>
        <fullName evidence="6">TRIMM ligase</fullName>
    </submittedName>
</protein>